<organism evidence="1 2">
    <name type="scientific">Flavobacterium phage FpV4</name>
    <dbReference type="NCBI Taxonomy" id="1740108"/>
    <lineage>
        <taxon>Viruses</taxon>
        <taxon>Duplodnaviria</taxon>
        <taxon>Heunggongvirae</taxon>
        <taxon>Uroviricota</taxon>
        <taxon>Caudoviricetes</taxon>
        <taxon>Fipvunavirus</taxon>
        <taxon>Fipvunavirus Fpv4</taxon>
    </lineage>
</organism>
<sequence length="105" mass="12401">MLKELKQHAQELLDFGDSREKAKGYGMMKVIELVENDYYPKSRSISWSVEDLKHQAENLKGFSPDLDFDETKFEEVLEMIIHKHDANIGINWDVIQIYLMEHCKK</sequence>
<dbReference type="KEGG" id="vg:40069609"/>
<dbReference type="RefSeq" id="YP_009594092.1">
    <property type="nucleotide sequence ID" value="NC_041872.1"/>
</dbReference>
<name>A0A141HR38_9CAUD</name>
<evidence type="ECO:0000313" key="2">
    <source>
        <dbReference type="Proteomes" id="UP000221857"/>
    </source>
</evidence>
<dbReference type="EMBL" id="KT876724">
    <property type="protein sequence ID" value="ALN97149.1"/>
    <property type="molecule type" value="Genomic_DNA"/>
</dbReference>
<proteinExistence type="predicted"/>
<dbReference type="GeneID" id="40069609"/>
<protein>
    <submittedName>
        <fullName evidence="1">Uncharacterized protein</fullName>
    </submittedName>
</protein>
<evidence type="ECO:0000313" key="1">
    <source>
        <dbReference type="EMBL" id="ALN97149.1"/>
    </source>
</evidence>
<keyword evidence="2" id="KW-1185">Reference proteome</keyword>
<dbReference type="Proteomes" id="UP000221857">
    <property type="component" value="Segment"/>
</dbReference>
<reference evidence="1 2" key="1">
    <citation type="journal article" date="2016" name="PLoS ONE">
        <title>Comparative Genome Analysis Provides Insights into the Pathogenicity of Flavobacterium psychrophilum.</title>
        <authorList>
            <person name="Castillo D."/>
            <person name="Christiansen R.H."/>
            <person name="Dalsgaard I."/>
            <person name="Madsen L."/>
            <person name="Espejo R."/>
            <person name="Middelboe M."/>
        </authorList>
    </citation>
    <scope>NUCLEOTIDE SEQUENCE [LARGE SCALE GENOMIC DNA]</scope>
</reference>
<accession>A0A141HR38</accession>